<feature type="region of interest" description="Disordered" evidence="1">
    <location>
        <begin position="1"/>
        <end position="29"/>
    </location>
</feature>
<gene>
    <name evidence="2" type="ORF">GCM10010964_16500</name>
</gene>
<evidence type="ECO:0000313" key="3">
    <source>
        <dbReference type="Proteomes" id="UP000597507"/>
    </source>
</evidence>
<name>A0A8J2ZAB5_9PROT</name>
<dbReference type="EMBL" id="BMKS01000004">
    <property type="protein sequence ID" value="GGG29347.1"/>
    <property type="molecule type" value="Genomic_DNA"/>
</dbReference>
<keyword evidence="3" id="KW-1185">Reference proteome</keyword>
<evidence type="ECO:0000256" key="1">
    <source>
        <dbReference type="SAM" id="MobiDB-lite"/>
    </source>
</evidence>
<reference evidence="2 3" key="1">
    <citation type="journal article" date="2014" name="Int. J. Syst. Evol. Microbiol.">
        <title>Complete genome sequence of Corynebacterium casei LMG S-19264T (=DSM 44701T), isolated from a smear-ripened cheese.</title>
        <authorList>
            <consortium name="US DOE Joint Genome Institute (JGI-PGF)"/>
            <person name="Walter F."/>
            <person name="Albersmeier A."/>
            <person name="Kalinowski J."/>
            <person name="Ruckert C."/>
        </authorList>
    </citation>
    <scope>NUCLEOTIDE SEQUENCE [LARGE SCALE GENOMIC DNA]</scope>
    <source>
        <strain evidence="2 3">CGMCC 1.16330</strain>
    </source>
</reference>
<sequence length="171" mass="18479">MASSGEDAARRRAVRAPSPERGGTGRSRRRAWTPWAAGLLVLGWAALPAAAGPAQARSQSLAERDLRRTVVSLVTALRVAEGCRIRLAEAARRRAAELEAALLALSPAEGARLKHAASMREAREGASRAGRAWCSVQRADVEEAEELLASPEAEDLLRRLRALRREEDTRG</sequence>
<evidence type="ECO:0000313" key="2">
    <source>
        <dbReference type="EMBL" id="GGG29347.1"/>
    </source>
</evidence>
<comment type="caution">
    <text evidence="2">The sequence shown here is derived from an EMBL/GenBank/DDBJ whole genome shotgun (WGS) entry which is preliminary data.</text>
</comment>
<protein>
    <submittedName>
        <fullName evidence="2">Uncharacterized protein</fullName>
    </submittedName>
</protein>
<dbReference type="AlphaFoldDB" id="A0A8J2ZAB5"/>
<dbReference type="Proteomes" id="UP000597507">
    <property type="component" value="Unassembled WGS sequence"/>
</dbReference>
<accession>A0A8J2ZAB5</accession>
<proteinExistence type="predicted"/>
<organism evidence="2 3">
    <name type="scientific">Caldovatus sediminis</name>
    <dbReference type="NCBI Taxonomy" id="2041189"/>
    <lineage>
        <taxon>Bacteria</taxon>
        <taxon>Pseudomonadati</taxon>
        <taxon>Pseudomonadota</taxon>
        <taxon>Alphaproteobacteria</taxon>
        <taxon>Acetobacterales</taxon>
        <taxon>Roseomonadaceae</taxon>
        <taxon>Caldovatus</taxon>
    </lineage>
</organism>